<dbReference type="EMBL" id="GAMC01020682">
    <property type="protein sequence ID" value="JAB85873.1"/>
    <property type="molecule type" value="mRNA"/>
</dbReference>
<accession>W8AN11</accession>
<reference evidence="1" key="1">
    <citation type="submission" date="2013-07" db="EMBL/GenBank/DDBJ databases">
        <authorList>
            <person name="Geib S."/>
        </authorList>
    </citation>
    <scope>NUCLEOTIDE SEQUENCE</scope>
</reference>
<name>W8AN11_CERCA</name>
<dbReference type="EMBL" id="GAMC01020684">
    <property type="protein sequence ID" value="JAB85871.1"/>
    <property type="molecule type" value="mRNA"/>
</dbReference>
<reference evidence="1" key="2">
    <citation type="journal article" date="2014" name="BMC Genomics">
        <title>A genomic perspective to assessing quality of mass-reared SIT flies used in Mediterranean fruit fly (Ceratitis capitata) eradication in California.</title>
        <authorList>
            <person name="Calla B."/>
            <person name="Hall B."/>
            <person name="Hou S."/>
            <person name="Geib S.M."/>
        </authorList>
    </citation>
    <scope>NUCLEOTIDE SEQUENCE</scope>
</reference>
<proteinExistence type="evidence at transcript level"/>
<evidence type="ECO:0000313" key="1">
    <source>
        <dbReference type="EMBL" id="JAB85873.1"/>
    </source>
</evidence>
<dbReference type="AlphaFoldDB" id="W8AN11"/>
<sequence length="106" mass="11912">MNMPIKDRNGNWTRSNEEKANCFAKHLSNVFQPNDATNNFILSEFAFSGQENQVAIKISSLEVVNAIPKLNPEKYPGLITPKMLIEPPRVAQALLSELFNAILKLK</sequence>
<protein>
    <submittedName>
        <fullName evidence="1">Uncharacterized protein</fullName>
    </submittedName>
</protein>
<dbReference type="EMBL" id="GAMC01020686">
    <property type="protein sequence ID" value="JAB85869.1"/>
    <property type="molecule type" value="mRNA"/>
</dbReference>
<dbReference type="EMBL" id="GAMC01020683">
    <property type="protein sequence ID" value="JAB85872.1"/>
    <property type="molecule type" value="mRNA"/>
</dbReference>
<organism evidence="1">
    <name type="scientific">Ceratitis capitata</name>
    <name type="common">Mediterranean fruit fly</name>
    <name type="synonym">Tephritis capitata</name>
    <dbReference type="NCBI Taxonomy" id="7213"/>
    <lineage>
        <taxon>Eukaryota</taxon>
        <taxon>Metazoa</taxon>
        <taxon>Ecdysozoa</taxon>
        <taxon>Arthropoda</taxon>
        <taxon>Hexapoda</taxon>
        <taxon>Insecta</taxon>
        <taxon>Pterygota</taxon>
        <taxon>Neoptera</taxon>
        <taxon>Endopterygota</taxon>
        <taxon>Diptera</taxon>
        <taxon>Brachycera</taxon>
        <taxon>Muscomorpha</taxon>
        <taxon>Tephritoidea</taxon>
        <taxon>Tephritidae</taxon>
        <taxon>Ceratitis</taxon>
        <taxon>Ceratitis</taxon>
    </lineage>
</organism>